<sequence>MPESAEEVYARVVARVGEDGRLPMPPSHEWDVFPWEGEMVPKVVAPPVAAEEPRWGEGDKPCSCREGEPQNMIWRNERWWVTSTDRPGGLPLVLTLHPVEHLDFSDLDDDLAAEYGRVSNWLHRIMANLPNIGRVHVCKWGDGGSHMHVWFIARTARMPHILGSMAIEWNDMLPPVPEDIWRADLHEVARKLATHDGKALV</sequence>
<dbReference type="EMBL" id="JAIEZQ010000001">
    <property type="protein sequence ID" value="MBY9073914.1"/>
    <property type="molecule type" value="Genomic_DNA"/>
</dbReference>
<proteinExistence type="predicted"/>
<organism evidence="1 2">
    <name type="scientific">Nocardioides jiangsuensis</name>
    <dbReference type="NCBI Taxonomy" id="2866161"/>
    <lineage>
        <taxon>Bacteria</taxon>
        <taxon>Bacillati</taxon>
        <taxon>Actinomycetota</taxon>
        <taxon>Actinomycetes</taxon>
        <taxon>Propionibacteriales</taxon>
        <taxon>Nocardioidaceae</taxon>
        <taxon>Nocardioides</taxon>
    </lineage>
</organism>
<name>A0ABS7RHC2_9ACTN</name>
<dbReference type="InterPro" id="IPR036265">
    <property type="entry name" value="HIT-like_sf"/>
</dbReference>
<reference evidence="1 2" key="1">
    <citation type="submission" date="2021-08" db="EMBL/GenBank/DDBJ databases">
        <title>Nocardioides bacterium WL0053 sp. nov., isolated from the sediment.</title>
        <authorList>
            <person name="Wang L."/>
            <person name="Zhang D."/>
            <person name="Zhang A."/>
        </authorList>
    </citation>
    <scope>NUCLEOTIDE SEQUENCE [LARGE SCALE GENOMIC DNA]</scope>
    <source>
        <strain evidence="1 2">WL0053</strain>
    </source>
</reference>
<accession>A0ABS7RHC2</accession>
<dbReference type="RefSeq" id="WP_221023658.1">
    <property type="nucleotide sequence ID" value="NZ_JAIEZQ010000001.1"/>
</dbReference>
<keyword evidence="2" id="KW-1185">Reference proteome</keyword>
<evidence type="ECO:0008006" key="3">
    <source>
        <dbReference type="Google" id="ProtNLM"/>
    </source>
</evidence>
<comment type="caution">
    <text evidence="1">The sequence shown here is derived from an EMBL/GenBank/DDBJ whole genome shotgun (WGS) entry which is preliminary data.</text>
</comment>
<gene>
    <name evidence="1" type="ORF">K1X13_03670</name>
</gene>
<dbReference type="Gene3D" id="3.30.428.10">
    <property type="entry name" value="HIT-like"/>
    <property type="match status" value="1"/>
</dbReference>
<evidence type="ECO:0000313" key="2">
    <source>
        <dbReference type="Proteomes" id="UP000754710"/>
    </source>
</evidence>
<evidence type="ECO:0000313" key="1">
    <source>
        <dbReference type="EMBL" id="MBY9073914.1"/>
    </source>
</evidence>
<dbReference type="SUPFAM" id="SSF54197">
    <property type="entry name" value="HIT-like"/>
    <property type="match status" value="1"/>
</dbReference>
<protein>
    <recommendedName>
        <fullName evidence="3">Diadenosine tetraphosphate (Ap4A) HIT family hydrolase</fullName>
    </recommendedName>
</protein>
<dbReference type="Proteomes" id="UP000754710">
    <property type="component" value="Unassembled WGS sequence"/>
</dbReference>